<dbReference type="EnsemblProtists" id="Phyra80642">
    <property type="protein sequence ID" value="Phyra80642"/>
    <property type="gene ID" value="Phyra80642"/>
</dbReference>
<dbReference type="HOGENOM" id="CLU_2202265_0_0_1"/>
<keyword evidence="3" id="KW-1185">Reference proteome</keyword>
<protein>
    <submittedName>
        <fullName evidence="2">Uncharacterized protein</fullName>
    </submittedName>
</protein>
<keyword evidence="1" id="KW-0812">Transmembrane</keyword>
<dbReference type="VEuPathDB" id="FungiDB:KRP23_11033"/>
<reference evidence="3" key="1">
    <citation type="journal article" date="2006" name="Science">
        <title>Phytophthora genome sequences uncover evolutionary origins and mechanisms of pathogenesis.</title>
        <authorList>
            <person name="Tyler B.M."/>
            <person name="Tripathy S."/>
            <person name="Zhang X."/>
            <person name="Dehal P."/>
            <person name="Jiang R.H."/>
            <person name="Aerts A."/>
            <person name="Arredondo F.D."/>
            <person name="Baxter L."/>
            <person name="Bensasson D."/>
            <person name="Beynon J.L."/>
            <person name="Chapman J."/>
            <person name="Damasceno C.M."/>
            <person name="Dorrance A.E."/>
            <person name="Dou D."/>
            <person name="Dickerman A.W."/>
            <person name="Dubchak I.L."/>
            <person name="Garbelotto M."/>
            <person name="Gijzen M."/>
            <person name="Gordon S.G."/>
            <person name="Govers F."/>
            <person name="Grunwald N.J."/>
            <person name="Huang W."/>
            <person name="Ivors K.L."/>
            <person name="Jones R.W."/>
            <person name="Kamoun S."/>
            <person name="Krampis K."/>
            <person name="Lamour K.H."/>
            <person name="Lee M.K."/>
            <person name="McDonald W.H."/>
            <person name="Medina M."/>
            <person name="Meijer H.J."/>
            <person name="Nordberg E.K."/>
            <person name="Maclean D.J."/>
            <person name="Ospina-Giraldo M.D."/>
            <person name="Morris P.F."/>
            <person name="Phuntumart V."/>
            <person name="Putnam N.H."/>
            <person name="Rash S."/>
            <person name="Rose J.K."/>
            <person name="Sakihama Y."/>
            <person name="Salamov A.A."/>
            <person name="Savidor A."/>
            <person name="Scheuring C.F."/>
            <person name="Smith B.M."/>
            <person name="Sobral B.W."/>
            <person name="Terry A."/>
            <person name="Torto-Alalibo T.A."/>
            <person name="Win J."/>
            <person name="Xu Z."/>
            <person name="Zhang H."/>
            <person name="Grigoriev I.V."/>
            <person name="Rokhsar D.S."/>
            <person name="Boore J.L."/>
        </authorList>
    </citation>
    <scope>NUCLEOTIDE SEQUENCE [LARGE SCALE GENOMIC DNA]</scope>
    <source>
        <strain evidence="3">Pr102</strain>
    </source>
</reference>
<dbReference type="Proteomes" id="UP000005238">
    <property type="component" value="Unassembled WGS sequence"/>
</dbReference>
<dbReference type="eggNOG" id="ENOG502RF4H">
    <property type="taxonomic scope" value="Eukaryota"/>
</dbReference>
<keyword evidence="1" id="KW-0472">Membrane</keyword>
<dbReference type="GeneID" id="94217274"/>
<name>H3GTY5_PHYRM</name>
<feature type="transmembrane region" description="Helical" evidence="1">
    <location>
        <begin position="57"/>
        <end position="79"/>
    </location>
</feature>
<dbReference type="RefSeq" id="XP_067740843.1">
    <property type="nucleotide sequence ID" value="XM_067881543.1"/>
</dbReference>
<dbReference type="OMA" id="FAKAFRW"/>
<organism evidence="2 3">
    <name type="scientific">Phytophthora ramorum</name>
    <name type="common">Sudden oak death agent</name>
    <dbReference type="NCBI Taxonomy" id="164328"/>
    <lineage>
        <taxon>Eukaryota</taxon>
        <taxon>Sar</taxon>
        <taxon>Stramenopiles</taxon>
        <taxon>Oomycota</taxon>
        <taxon>Peronosporomycetes</taxon>
        <taxon>Peronosporales</taxon>
        <taxon>Peronosporaceae</taxon>
        <taxon>Phytophthora</taxon>
    </lineage>
</organism>
<sequence length="111" mass="12234">MQTIAHILHVKSAANALGASVGSKSTHDLQSVSSTKTLAHSRFHPGMLRFAYLRKMLLYALLCLLAKALAANPCFGFALQYCQLRTPNALVVFAKAFRWSKPCEALFFSFV</sequence>
<proteinExistence type="predicted"/>
<dbReference type="VEuPathDB" id="FungiDB:KRP22_11729"/>
<accession>H3GTY5</accession>
<reference evidence="2" key="2">
    <citation type="submission" date="2015-06" db="UniProtKB">
        <authorList>
            <consortium name="EnsemblProtists"/>
        </authorList>
    </citation>
    <scope>IDENTIFICATION</scope>
    <source>
        <strain evidence="2">Pr102</strain>
    </source>
</reference>
<dbReference type="EMBL" id="DS566048">
    <property type="status" value="NOT_ANNOTATED_CDS"/>
    <property type="molecule type" value="Genomic_DNA"/>
</dbReference>
<dbReference type="InParanoid" id="H3GTY5"/>
<evidence type="ECO:0000313" key="3">
    <source>
        <dbReference type="Proteomes" id="UP000005238"/>
    </source>
</evidence>
<dbReference type="AlphaFoldDB" id="H3GTY5"/>
<keyword evidence="1" id="KW-1133">Transmembrane helix</keyword>
<evidence type="ECO:0000256" key="1">
    <source>
        <dbReference type="SAM" id="Phobius"/>
    </source>
</evidence>
<dbReference type="OrthoDB" id="114084at2759"/>
<evidence type="ECO:0000313" key="2">
    <source>
        <dbReference type="EnsemblProtists" id="Phyra80642"/>
    </source>
</evidence>